<evidence type="ECO:0000313" key="2">
    <source>
        <dbReference type="EMBL" id="CAG8981112.1"/>
    </source>
</evidence>
<evidence type="ECO:0008006" key="5">
    <source>
        <dbReference type="Google" id="ProtNLM"/>
    </source>
</evidence>
<dbReference type="AlphaFoldDB" id="A0A9N9LZ67"/>
<evidence type="ECO:0000256" key="1">
    <source>
        <dbReference type="SAM" id="SignalP"/>
    </source>
</evidence>
<proteinExistence type="predicted"/>
<gene>
    <name evidence="2" type="ORF">HYALB_00013409</name>
    <name evidence="3" type="ORF">HYALB_00013856</name>
</gene>
<organism evidence="2 4">
    <name type="scientific">Hymenoscyphus albidus</name>
    <dbReference type="NCBI Taxonomy" id="595503"/>
    <lineage>
        <taxon>Eukaryota</taxon>
        <taxon>Fungi</taxon>
        <taxon>Dikarya</taxon>
        <taxon>Ascomycota</taxon>
        <taxon>Pezizomycotina</taxon>
        <taxon>Leotiomycetes</taxon>
        <taxon>Helotiales</taxon>
        <taxon>Helotiaceae</taxon>
        <taxon>Hymenoscyphus</taxon>
    </lineage>
</organism>
<name>A0A9N9LZ67_9HELO</name>
<protein>
    <recommendedName>
        <fullName evidence="5">Cyanovirin-N domain-containing protein</fullName>
    </recommendedName>
</protein>
<feature type="signal peptide" evidence="1">
    <location>
        <begin position="1"/>
        <end position="17"/>
    </location>
</feature>
<dbReference type="EMBL" id="CAJVRM010000449">
    <property type="protein sequence ID" value="CAG8981112.1"/>
    <property type="molecule type" value="Genomic_DNA"/>
</dbReference>
<sequence length="183" mass="20095">MLFNSIVVATLLSLGSAIPLASPQTGLPEDGVYRWKVQGWLTKCAPGSISDCTYRKKNPLPLKQTKCQSKLITRNSEFKIEGDDFGAKGIPSFKETCEGKFFDGSVSDGSFQSTCSAPFLKARITDGDDMNLLLAVSYEFRESRIGGSLRTFTSAGTKARKITRTNPQSFNIDNIEERSEFAV</sequence>
<accession>A0A9N9LZ67</accession>
<keyword evidence="4" id="KW-1185">Reference proteome</keyword>
<comment type="caution">
    <text evidence="2">The sequence shown here is derived from an EMBL/GenBank/DDBJ whole genome shotgun (WGS) entry which is preliminary data.</text>
</comment>
<dbReference type="Proteomes" id="UP000701801">
    <property type="component" value="Unassembled WGS sequence"/>
</dbReference>
<keyword evidence="1" id="KW-0732">Signal</keyword>
<evidence type="ECO:0000313" key="3">
    <source>
        <dbReference type="EMBL" id="CAG8981196.1"/>
    </source>
</evidence>
<dbReference type="OrthoDB" id="3579001at2759"/>
<reference evidence="2" key="1">
    <citation type="submission" date="2021-07" db="EMBL/GenBank/DDBJ databases">
        <authorList>
            <person name="Durling M."/>
        </authorList>
    </citation>
    <scope>NUCLEOTIDE SEQUENCE</scope>
</reference>
<feature type="chain" id="PRO_5040712348" description="Cyanovirin-N domain-containing protein" evidence="1">
    <location>
        <begin position="18"/>
        <end position="183"/>
    </location>
</feature>
<evidence type="ECO:0000313" key="4">
    <source>
        <dbReference type="Proteomes" id="UP000701801"/>
    </source>
</evidence>
<dbReference type="EMBL" id="CAJVRM010000455">
    <property type="protein sequence ID" value="CAG8981196.1"/>
    <property type="molecule type" value="Genomic_DNA"/>
</dbReference>